<evidence type="ECO:0000256" key="1">
    <source>
        <dbReference type="ARBA" id="ARBA00004167"/>
    </source>
</evidence>
<evidence type="ECO:0000256" key="6">
    <source>
        <dbReference type="ARBA" id="ARBA00023136"/>
    </source>
</evidence>
<comment type="subcellular location">
    <subcellularLocation>
        <location evidence="1">Membrane</location>
        <topology evidence="1">Single-pass membrane protein</topology>
    </subcellularLocation>
</comment>
<evidence type="ECO:0000256" key="7">
    <source>
        <dbReference type="SAM" id="Phobius"/>
    </source>
</evidence>
<evidence type="ECO:0000256" key="2">
    <source>
        <dbReference type="ARBA" id="ARBA00009328"/>
    </source>
</evidence>
<dbReference type="PANTHER" id="PTHR14274:SF1">
    <property type="entry name" value="SMALL INTEGRAL MEMBRANE PROTEIN 8"/>
    <property type="match status" value="1"/>
</dbReference>
<feature type="transmembrane region" description="Helical" evidence="7">
    <location>
        <begin position="82"/>
        <end position="101"/>
    </location>
</feature>
<keyword evidence="9" id="KW-1185">Reference proteome</keyword>
<evidence type="ECO:0000256" key="4">
    <source>
        <dbReference type="ARBA" id="ARBA00022692"/>
    </source>
</evidence>
<proteinExistence type="inferred from homology"/>
<dbReference type="PANTHER" id="PTHR14274">
    <property type="entry name" value="SMALL INTEGRAL MEMBRANE PROTEIN 8"/>
    <property type="match status" value="1"/>
</dbReference>
<feature type="transmembrane region" description="Helical" evidence="7">
    <location>
        <begin position="12"/>
        <end position="31"/>
    </location>
</feature>
<evidence type="ECO:0000313" key="9">
    <source>
        <dbReference type="Proteomes" id="UP000015102"/>
    </source>
</evidence>
<organism evidence="8 9">
    <name type="scientific">Megaselia scalaris</name>
    <name type="common">Humpbacked fly</name>
    <name type="synonym">Phora scalaris</name>
    <dbReference type="NCBI Taxonomy" id="36166"/>
    <lineage>
        <taxon>Eukaryota</taxon>
        <taxon>Metazoa</taxon>
        <taxon>Ecdysozoa</taxon>
        <taxon>Arthropoda</taxon>
        <taxon>Hexapoda</taxon>
        <taxon>Insecta</taxon>
        <taxon>Pterygota</taxon>
        <taxon>Neoptera</taxon>
        <taxon>Endopterygota</taxon>
        <taxon>Diptera</taxon>
        <taxon>Brachycera</taxon>
        <taxon>Muscomorpha</taxon>
        <taxon>Platypezoidea</taxon>
        <taxon>Phoridae</taxon>
        <taxon>Megaseliini</taxon>
        <taxon>Megaselia</taxon>
    </lineage>
</organism>
<keyword evidence="6 7" id="KW-0472">Membrane</keyword>
<evidence type="ECO:0000256" key="3">
    <source>
        <dbReference type="ARBA" id="ARBA00014451"/>
    </source>
</evidence>
<accession>T1GFP4</accession>
<evidence type="ECO:0000313" key="8">
    <source>
        <dbReference type="EnsemblMetazoa" id="MESCA002191-PA"/>
    </source>
</evidence>
<reference evidence="8" key="2">
    <citation type="submission" date="2015-06" db="UniProtKB">
        <authorList>
            <consortium name="EnsemblMetazoa"/>
        </authorList>
    </citation>
    <scope>IDENTIFICATION</scope>
</reference>
<sequence>MEIYNKTSVSDKKIICSKLFGLSIIFIEIWLRNIFDKLKMADKQIPTAKPEAGAAAGDGIRSIKTTNVFRLINFELYTKPNLVIMCLGGAALAGVFGYIAYMRHKYEALGYYVAVQEDGKEVFTKKQSKWDS</sequence>
<dbReference type="InterPro" id="IPR026686">
    <property type="entry name" value="UPF0708"/>
</dbReference>
<dbReference type="EMBL" id="CAQQ02093286">
    <property type="status" value="NOT_ANNOTATED_CDS"/>
    <property type="molecule type" value="Genomic_DNA"/>
</dbReference>
<dbReference type="AlphaFoldDB" id="T1GFP4"/>
<evidence type="ECO:0000256" key="5">
    <source>
        <dbReference type="ARBA" id="ARBA00022989"/>
    </source>
</evidence>
<dbReference type="EnsemblMetazoa" id="MESCA002191-RA">
    <property type="protein sequence ID" value="MESCA002191-PA"/>
    <property type="gene ID" value="MESCA002191"/>
</dbReference>
<name>T1GFP4_MEGSC</name>
<protein>
    <recommendedName>
        <fullName evidence="3">Small integral membrane protein 8</fullName>
    </recommendedName>
</protein>
<dbReference type="GO" id="GO:0016020">
    <property type="term" value="C:membrane"/>
    <property type="evidence" value="ECO:0007669"/>
    <property type="project" value="UniProtKB-SubCell"/>
</dbReference>
<reference evidence="9" key="1">
    <citation type="submission" date="2013-02" db="EMBL/GenBank/DDBJ databases">
        <authorList>
            <person name="Hughes D."/>
        </authorList>
    </citation>
    <scope>NUCLEOTIDE SEQUENCE</scope>
    <source>
        <strain>Durham</strain>
        <strain evidence="9">NC isolate 2 -- Noor lab</strain>
    </source>
</reference>
<comment type="similarity">
    <text evidence="2">Belongs to the SMIM8 family.</text>
</comment>
<dbReference type="OMA" id="IIFIEIW"/>
<dbReference type="Proteomes" id="UP000015102">
    <property type="component" value="Unassembled WGS sequence"/>
</dbReference>
<keyword evidence="5 7" id="KW-1133">Transmembrane helix</keyword>
<dbReference type="Pfam" id="PF14937">
    <property type="entry name" value="DUF4500"/>
    <property type="match status" value="1"/>
</dbReference>
<dbReference type="EMBL" id="CAQQ02093285">
    <property type="status" value="NOT_ANNOTATED_CDS"/>
    <property type="molecule type" value="Genomic_DNA"/>
</dbReference>
<keyword evidence="4 7" id="KW-0812">Transmembrane</keyword>
<dbReference type="HOGENOM" id="CLU_1919446_0_0_1"/>